<dbReference type="Pfam" id="PF25372">
    <property type="entry name" value="DUF7885"/>
    <property type="match status" value="4"/>
</dbReference>
<feature type="compositionally biased region" description="Basic and acidic residues" evidence="3">
    <location>
        <begin position="3837"/>
        <end position="3856"/>
    </location>
</feature>
<keyword evidence="1" id="KW-0833">Ubl conjugation pathway</keyword>
<dbReference type="Pfam" id="PF13516">
    <property type="entry name" value="LRR_6"/>
    <property type="match status" value="3"/>
</dbReference>
<evidence type="ECO:0000256" key="1">
    <source>
        <dbReference type="ARBA" id="ARBA00022786"/>
    </source>
</evidence>
<feature type="region of interest" description="Disordered" evidence="3">
    <location>
        <begin position="3835"/>
        <end position="3856"/>
    </location>
</feature>
<dbReference type="Proteomes" id="UP000654075">
    <property type="component" value="Unassembled WGS sequence"/>
</dbReference>
<feature type="region of interest" description="Disordered" evidence="3">
    <location>
        <begin position="3475"/>
        <end position="3548"/>
    </location>
</feature>
<gene>
    <name evidence="5" type="ORF">PGLA1383_LOCUS53727</name>
</gene>
<dbReference type="Gene3D" id="3.80.10.10">
    <property type="entry name" value="Ribonuclease Inhibitor"/>
    <property type="match status" value="8"/>
</dbReference>
<dbReference type="InterPro" id="IPR001611">
    <property type="entry name" value="Leu-rich_rpt"/>
</dbReference>
<comment type="caution">
    <text evidence="5">The sequence shown here is derived from an EMBL/GenBank/DDBJ whole genome shotgun (WGS) entry which is preliminary data.</text>
</comment>
<dbReference type="GO" id="GO:0005737">
    <property type="term" value="C:cytoplasm"/>
    <property type="evidence" value="ECO:0007669"/>
    <property type="project" value="TreeGrafter"/>
</dbReference>
<evidence type="ECO:0000313" key="5">
    <source>
        <dbReference type="EMBL" id="CAE8638561.1"/>
    </source>
</evidence>
<feature type="coiled-coil region" evidence="2">
    <location>
        <begin position="94"/>
        <end position="121"/>
    </location>
</feature>
<organism evidence="5 6">
    <name type="scientific">Polarella glacialis</name>
    <name type="common">Dinoflagellate</name>
    <dbReference type="NCBI Taxonomy" id="89957"/>
    <lineage>
        <taxon>Eukaryota</taxon>
        <taxon>Sar</taxon>
        <taxon>Alveolata</taxon>
        <taxon>Dinophyceae</taxon>
        <taxon>Suessiales</taxon>
        <taxon>Suessiaceae</taxon>
        <taxon>Polarella</taxon>
    </lineage>
</organism>
<dbReference type="SMART" id="SM00367">
    <property type="entry name" value="LRR_CC"/>
    <property type="match status" value="51"/>
</dbReference>
<keyword evidence="2" id="KW-0175">Coiled coil</keyword>
<dbReference type="InterPro" id="IPR006553">
    <property type="entry name" value="Leu-rich_rpt_Cys-con_subtyp"/>
</dbReference>
<reference evidence="5" key="1">
    <citation type="submission" date="2021-02" db="EMBL/GenBank/DDBJ databases">
        <authorList>
            <person name="Dougan E. K."/>
            <person name="Rhodes N."/>
            <person name="Thang M."/>
            <person name="Chan C."/>
        </authorList>
    </citation>
    <scope>NUCLEOTIDE SEQUENCE</scope>
</reference>
<dbReference type="PANTHER" id="PTHR13382">
    <property type="entry name" value="MITOCHONDRIAL ATP SYNTHASE COUPLING FACTOR B"/>
    <property type="match status" value="1"/>
</dbReference>
<feature type="compositionally biased region" description="Polar residues" evidence="3">
    <location>
        <begin position="3537"/>
        <end position="3548"/>
    </location>
</feature>
<feature type="compositionally biased region" description="Low complexity" evidence="3">
    <location>
        <begin position="2252"/>
        <end position="2269"/>
    </location>
</feature>
<dbReference type="EMBL" id="CAJNNV010032000">
    <property type="protein sequence ID" value="CAE8638561.1"/>
    <property type="molecule type" value="Genomic_DNA"/>
</dbReference>
<protein>
    <recommendedName>
        <fullName evidence="4">F-box/LRR-repeat protein 15-like leucin rich repeat domain-containing protein</fullName>
    </recommendedName>
</protein>
<accession>A0A813HKC1</accession>
<feature type="compositionally biased region" description="Basic and acidic residues" evidence="3">
    <location>
        <begin position="3497"/>
        <end position="3507"/>
    </location>
</feature>
<evidence type="ECO:0000256" key="3">
    <source>
        <dbReference type="SAM" id="MobiDB-lite"/>
    </source>
</evidence>
<feature type="domain" description="F-box/LRR-repeat protein 15-like leucin rich repeat" evidence="4">
    <location>
        <begin position="1057"/>
        <end position="1191"/>
    </location>
</feature>
<feature type="region of interest" description="Disordered" evidence="3">
    <location>
        <begin position="2223"/>
        <end position="2290"/>
    </location>
</feature>
<feature type="domain" description="F-box/LRR-repeat protein 15-like leucin rich repeat" evidence="4">
    <location>
        <begin position="542"/>
        <end position="675"/>
    </location>
</feature>
<feature type="domain" description="F-box/LRR-repeat protein 15-like leucin rich repeat" evidence="4">
    <location>
        <begin position="3315"/>
        <end position="3453"/>
    </location>
</feature>
<dbReference type="InterPro" id="IPR050648">
    <property type="entry name" value="F-box_LRR-repeat"/>
</dbReference>
<feature type="compositionally biased region" description="Acidic residues" evidence="3">
    <location>
        <begin position="2226"/>
        <end position="2243"/>
    </location>
</feature>
<feature type="compositionally biased region" description="Low complexity" evidence="3">
    <location>
        <begin position="907"/>
        <end position="924"/>
    </location>
</feature>
<dbReference type="PANTHER" id="PTHR13382:SF21">
    <property type="entry name" value="OS12G0601000 PROTEIN"/>
    <property type="match status" value="1"/>
</dbReference>
<feature type="compositionally biased region" description="Polar residues" evidence="3">
    <location>
        <begin position="934"/>
        <end position="945"/>
    </location>
</feature>
<feature type="compositionally biased region" description="Low complexity" evidence="3">
    <location>
        <begin position="3510"/>
        <end position="3527"/>
    </location>
</feature>
<evidence type="ECO:0000313" key="6">
    <source>
        <dbReference type="Proteomes" id="UP000654075"/>
    </source>
</evidence>
<sequence length="3856" mass="421517">MSAFPWKLLEVVKLLDDRAAADLRRQEAEVLLSRISRAVGLDDTRRDFTCFIHKMFYPSKSKPQDSSSDSQVPSARIHVTSILEKLFHLSEGAVRRGMDQLKELKCSVADLEQRTALLREAFPFQGYIQKVEERGISHEQLVRVETFAATHCPSWHDIRAAEETLSMDTLNLYQLTPWCIKPATNERNCAMVELFSDSPCLPSNFCSHWWGEPLRDFVACIGRHCAVRQLCFRSTFYWICAYANRQHALSEELNDDPKQTSFYKAMCLADCLLLILDNVGPAMPFTRVWCAYELFMALIDEDRKKKPLLLDTVAHTKAGACAYSAGTFVLTDGFTDAEAKVRDAGFPAEAEACKSLRELCFPIHVLEKGMNLRLQEAQASEEADRRHILNSVVGKQLHELDEAPPLEHANYTEVNARLGSRFALACFRPAIMKGSARRLGVARALQADRWQRELVLDIDKLPKERQATAFEVFVAGLPEGLKHLMLAWREFAADSNLVALAERLPISLQQLQLEFYGCQQISDAGVDALAERLPISLQQLQLDFYGCQQISDAAVAALSEKLPISLQQLQLDFWGCEQISDAGVAALAEKLPISLHQLQLIFARCQQISDAGVAALAEKLPISLQDLQLSFARCQQISDAGVAAVAEKLPISLQDLQLNFRCCEQISDAGVAAVAEKLPISLQQLQLDFWGCEQISDAGVAAVAEKLPISLQQLQLEFWGCEQISDAGVAALAEKLPISLQKLQLDFSYCEQISDAGVAALAEKLPISLQKLQLDFSDCRQISDAGVAALAEKLPISLQDLHLDFSCCEEISDAGVAALAEKLPISLQDLHLNLKGCKQISDAVTQAAGSLESLRAWAAASELGAAPDLEMRLSSGEETAEGLQEKDEEGEEGEIGKPSHESRRARPAAPAAPWRGQPPTLALPAPSPAAPQTRHSTAKNAETSSDTVLAEGLADETDVGSLDFAYHFDPSALSKVPSLFETMCSALLCATTLEKLSLKFFFGCQQISDAAVAALAEKLPISLQQLQLEFWGCEQISDAGVAALAEKLPISLQDLQLDFKWCNQISDAGVVALAEKLPISLQDLQLNFSICPQISDAGVAALAGRLSISLQQLQLSFAYCSQISDAGVAALAEKLPISLHQLQLDFECCNQISDAAVAALAGKLPISLQQLQLDFRECRQISDAGVAALAEKLPISLHQLQLDFRFCSQISDAGVAALAEKLPISLQDLQLEFSFCEQISDAGVAALAEKLPISLQDLQLDFRGCQQISDAGVAALAEKLPISLRQLHLDFELCKQINDAGVAALAEKLPISLQDLQLRFARCEISDAGVAALAEKLPISLRQLQLDFRGCPLISDAATQAARSLETLRSWAAAAELAARAARGWKDGEVSVERCTRCTSMSMLRAFVVTDGIAEGMVETTNRFLAPGPTSGVSASPVSAELRAFSAEESSCLCTEPSGQIFVRSTFPFRTKCTELGRQAPLPAAARESQGKTRRNMFALRWELTELVKILDERQEPDLNQHDAEDLLTKVTGDDCRREIKTLMDKLFLDRDRIHVATLLEDIFDLSPGAIARGTAAQKELKLSLTDFEKYMELLRTAFPFQGYIQKVEERGISHEQLVRVETFAATHCPSWHDIRAAEDTLSMDTLNLYQLTPWCIKPATNRAQLCFRSTFYWICAYANRQHALSEELNDDPTQTSFYKAMCLADCLLLILDNVGPAMPFTRVWCAYELFMALIDEDRKKKPLLLDTVAHTKAGACAYSAGTFVLTDGFTDAEAKVRDAGFPAEAEVCKSLRELCFPIHVLEKGMNLRLQEAQASEEADRRHILNSVVGKQLRELDEEPPLEHANYTEVNARLGSRFALACFRPAIMKGSARRLGVARALQADRWQRELVLDIDKWPKERQATAFEVFVAGLPEGLKHLMLAWRKFAADSNLAALAEKLPISLQQLQLNFDGCEEISDAGVAALAGKLPISMQQLQLDFRNCQQISDAGVAALAEKLPISLHQLQLVFRFCSQISDAGVAALAEKLPISLQDLQLEFELCEQISDAGVAALAEKLPISLQDLQLNFELCKQISDAGVAALAEKLPISLRQLQLVFRFCQISDAGVAALAEKLPISLQDLQLEFSFCEQISDAGVAALAEKLPISLQDLQLNFSGCPQTSDAGVAALAGRLSISLQQLQLSFAYCSQISVAVTRAAGSLESLRAWAAASELGAAPDLEMRFSSGEETAEGLQEEDEEGEEGEESHESRRARPAAPAAPWRGQPPTLALPAPSPAAPQTRHSTAKNAETSSDTVLAEGLADETDVGGLDFAYHFDPSALSKVPSLFETMCSALLCATTLEKLSLKFFFGCQQINDAAVAALAEKLPISLRQLHLDFMGCRQISDAGVAALAEKLPISLQDLQLDFKWCKQISDAGVVALAEKLPISLQDLQLSFVYCSQISDAGVAALAEKLPISLQDLQLNFSGCEQISDAGVAALAEKLPISLQDLQLNFSGCPQISDAGVAALAEKLPISLRQLQLNFDGCEQISDAGVAALAEKLPISLHQLQLNFDGCEQISDAGVAALAEKLPISLHQFQLDFWGCPQISDAAREAAESLESLRAWAAARAARPRSEEGEKARVRELGARGWKDGEVSVERCTRCTSMQTLGSPEGEQQDWQLTLLVAAALRVALAIGARATDFKRLAGRLPYAIGTTDWAALAGFVKFVVTDGIAEGMVETTNRFLAPGPTSGVSESPVSAELRAFSAEESSCLCTEPSGQIFVRSTFPFRTKCTELGRQAPLPAAARESQGKTRRNMFALRWELTELVKILDERREPDLNQHEAEDLLTKVTGDDCRREIKTLMDKLFLDRDRIHMATLLEDIFDLSPGAIARGTAAQKELKLSLTDFEKYMELLRTAFPFQGYIQKVEERGISHEQLVRVETFAATHCPSWHDIRAAEDTLSMDTLNLYQLTPWCIKPATIERNCSMVELFSDSPCLPSNFCSHWWGEPLRDFVACIGRHCAVRQLCFRSTFYWICAYANRQHALSEELNADPKQTSFYKALCLADCLLLILDDVGPAMPFTRVWCAYELFMALIDEDRKKKPLLLDTVAHTKAGACAYSAGTFVLTDGFTDAEAKVRDAGFPAEAEACKSLRELCFPIHVLEKGMHLRLQEAQASEEADRRHILNSVVGKQLHELDGEPPLEHANYTEVNARLGSRFALACFRPAIMKGSARRLGVARALQADRWQRELVLDIDKWPKERQATAFEVFVAGLPEGLKHLMLAWREFAADSNLVALAERLPISLQQLLLKFNFCSQISDAGVAALAEKLPISLHQLQLDFSCCEQISDAGVAALAEKLPIGLQQLQLVFYGCKQISDAGVAALAEKLPISLQQLQLGFRGCEQISDAGVAALAEKLPISLHQFHLHFIGCNQISDAGVAALAEKLPISLQDLQLNLEYCEQISDAVTQAAGSLESLRAWAAASELGAAPDLEMRFSSGEETAEGLQEKDEEGEEGEEGEIGKPSHESRRARPAAPAAPWRGQPPTLALPAPSPAAPQTRHSTAKNAETSSDTVLAEGLADETDVGSLDFAYQFKFQVLSKVPSLFGTFCSALLCATTLEKLSLKFYGCQQINDAAVAALAEKLPISLQQLQLEFYGCQQISDAGVAALAEKLPISLHQLQLVFRFCSQISDAGVAALAEKLPISLQDLQLEFELCEQISDAGVAALAEKLPIGLQQLQLNFVGCNQISDAGVAALAEKLPISLRQLQLNFDGCEQISDAGVAALAEKLPISLHQLQLNLKGCNQISDAGVAALAEKLLISLQDLQLDFWGCPQISFAATQAAESLESLRAWAAARAARPRSEEGEKARVRELGARPRS</sequence>
<feature type="region of interest" description="Disordered" evidence="3">
    <location>
        <begin position="874"/>
        <end position="945"/>
    </location>
</feature>
<feature type="domain" description="F-box/LRR-repeat protein 15-like leucin rich repeat" evidence="4">
    <location>
        <begin position="1202"/>
        <end position="1338"/>
    </location>
</feature>
<feature type="compositionally biased region" description="Basic and acidic residues" evidence="3">
    <location>
        <begin position="894"/>
        <end position="904"/>
    </location>
</feature>
<feature type="compositionally biased region" description="Acidic residues" evidence="3">
    <location>
        <begin position="3486"/>
        <end position="3496"/>
    </location>
</feature>
<evidence type="ECO:0000259" key="4">
    <source>
        <dbReference type="Pfam" id="PF25372"/>
    </source>
</evidence>
<dbReference type="InterPro" id="IPR032675">
    <property type="entry name" value="LRR_dom_sf"/>
</dbReference>
<evidence type="ECO:0000256" key="2">
    <source>
        <dbReference type="SAM" id="Coils"/>
    </source>
</evidence>
<dbReference type="OrthoDB" id="550575at2759"/>
<dbReference type="SUPFAM" id="SSF52047">
    <property type="entry name" value="RNI-like"/>
    <property type="match status" value="6"/>
</dbReference>
<proteinExistence type="predicted"/>
<feature type="compositionally biased region" description="Polar residues" evidence="3">
    <location>
        <begin position="2279"/>
        <end position="2290"/>
    </location>
</feature>
<dbReference type="InterPro" id="IPR057207">
    <property type="entry name" value="FBXL15_LRR"/>
</dbReference>
<name>A0A813HKC1_POLGL</name>
<keyword evidence="6" id="KW-1185">Reference proteome</keyword>